<comment type="caution">
    <text evidence="3">The sequence shown here is derived from an EMBL/GenBank/DDBJ whole genome shotgun (WGS) entry which is preliminary data.</text>
</comment>
<evidence type="ECO:0000256" key="1">
    <source>
        <dbReference type="SAM" id="MobiDB-lite"/>
    </source>
</evidence>
<feature type="compositionally biased region" description="Low complexity" evidence="1">
    <location>
        <begin position="17"/>
        <end position="37"/>
    </location>
</feature>
<dbReference type="AlphaFoldDB" id="A0AAN9G143"/>
<protein>
    <recommendedName>
        <fullName evidence="2">N-acetyltransferase domain-containing protein</fullName>
    </recommendedName>
</protein>
<sequence length="245" mass="27031">MMVRSRQTTATPPPPASETAATTSPRSTSPPTTLTTTTTTTSAMFLPLHATLPNGCHVTVSMVTDYQVSEVFNLVQEAALRGEGFGVDEFPTEKYFLKVVQSENGKMFKICAQGSTMGNPIAAFVIVDSKFYRGQGTVADGYLVVKREERMKGIGEFCLRMMKQISARLGYISVYSDTFKDNIGICKILDRAGFQRVGFLPMSARMPDGSLKQSLLYYRELESPVKHQSQIGERSSPTLKKLSRL</sequence>
<organism evidence="3 4">
    <name type="scientific">Littorina saxatilis</name>
    <dbReference type="NCBI Taxonomy" id="31220"/>
    <lineage>
        <taxon>Eukaryota</taxon>
        <taxon>Metazoa</taxon>
        <taxon>Spiralia</taxon>
        <taxon>Lophotrochozoa</taxon>
        <taxon>Mollusca</taxon>
        <taxon>Gastropoda</taxon>
        <taxon>Caenogastropoda</taxon>
        <taxon>Littorinimorpha</taxon>
        <taxon>Littorinoidea</taxon>
        <taxon>Littorinidae</taxon>
        <taxon>Littorina</taxon>
    </lineage>
</organism>
<dbReference type="Gene3D" id="3.40.630.30">
    <property type="match status" value="1"/>
</dbReference>
<dbReference type="Proteomes" id="UP001374579">
    <property type="component" value="Unassembled WGS sequence"/>
</dbReference>
<feature type="region of interest" description="Disordered" evidence="1">
    <location>
        <begin position="1"/>
        <end position="37"/>
    </location>
</feature>
<name>A0AAN9G143_9CAEN</name>
<keyword evidence="4" id="KW-1185">Reference proteome</keyword>
<accession>A0AAN9G143</accession>
<evidence type="ECO:0000313" key="4">
    <source>
        <dbReference type="Proteomes" id="UP001374579"/>
    </source>
</evidence>
<feature type="domain" description="N-acetyltransferase" evidence="2">
    <location>
        <begin position="58"/>
        <end position="222"/>
    </location>
</feature>
<dbReference type="InterPro" id="IPR016181">
    <property type="entry name" value="Acyl_CoA_acyltransferase"/>
</dbReference>
<dbReference type="PROSITE" id="PS51186">
    <property type="entry name" value="GNAT"/>
    <property type="match status" value="1"/>
</dbReference>
<reference evidence="3 4" key="1">
    <citation type="submission" date="2024-02" db="EMBL/GenBank/DDBJ databases">
        <title>Chromosome-scale genome assembly of the rough periwinkle Littorina saxatilis.</title>
        <authorList>
            <person name="De Jode A."/>
            <person name="Faria R."/>
            <person name="Formenti G."/>
            <person name="Sims Y."/>
            <person name="Smith T.P."/>
            <person name="Tracey A."/>
            <person name="Wood J.M.D."/>
            <person name="Zagrodzka Z.B."/>
            <person name="Johannesson K."/>
            <person name="Butlin R.K."/>
            <person name="Leder E.H."/>
        </authorList>
    </citation>
    <scope>NUCLEOTIDE SEQUENCE [LARGE SCALE GENOMIC DNA]</scope>
    <source>
        <strain evidence="3">Snail1</strain>
        <tissue evidence="3">Muscle</tissue>
    </source>
</reference>
<gene>
    <name evidence="3" type="ORF">V1264_009214</name>
</gene>
<proteinExistence type="predicted"/>
<dbReference type="GO" id="GO:0016747">
    <property type="term" value="F:acyltransferase activity, transferring groups other than amino-acyl groups"/>
    <property type="evidence" value="ECO:0007669"/>
    <property type="project" value="InterPro"/>
</dbReference>
<dbReference type="EMBL" id="JBAMIC010000022">
    <property type="protein sequence ID" value="KAK7091548.1"/>
    <property type="molecule type" value="Genomic_DNA"/>
</dbReference>
<dbReference type="SUPFAM" id="SSF55729">
    <property type="entry name" value="Acyl-CoA N-acyltransferases (Nat)"/>
    <property type="match status" value="1"/>
</dbReference>
<dbReference type="InterPro" id="IPR000182">
    <property type="entry name" value="GNAT_dom"/>
</dbReference>
<evidence type="ECO:0000259" key="2">
    <source>
        <dbReference type="PROSITE" id="PS51186"/>
    </source>
</evidence>
<evidence type="ECO:0000313" key="3">
    <source>
        <dbReference type="EMBL" id="KAK7091548.1"/>
    </source>
</evidence>